<dbReference type="InterPro" id="IPR036650">
    <property type="entry name" value="CAT_RNA-bd_dom_sf"/>
</dbReference>
<dbReference type="Gene3D" id="1.10.1790.10">
    <property type="entry name" value="PRD domain"/>
    <property type="match status" value="2"/>
</dbReference>
<proteinExistence type="predicted"/>
<evidence type="ECO:0000313" key="4">
    <source>
        <dbReference type="Proteomes" id="UP000286147"/>
    </source>
</evidence>
<dbReference type="InterPro" id="IPR036634">
    <property type="entry name" value="PRD_sf"/>
</dbReference>
<dbReference type="Pfam" id="PF03123">
    <property type="entry name" value="CAT_RBD"/>
    <property type="match status" value="1"/>
</dbReference>
<dbReference type="PANTHER" id="PTHR30185">
    <property type="entry name" value="CRYPTIC BETA-GLUCOSIDE BGL OPERON ANTITERMINATOR"/>
    <property type="match status" value="1"/>
</dbReference>
<accession>A0A412CH65</accession>
<gene>
    <name evidence="3" type="ORF">DWY77_01310</name>
</gene>
<name>A0A412CH65_9FIRM</name>
<dbReference type="GO" id="GO:0003723">
    <property type="term" value="F:RNA binding"/>
    <property type="evidence" value="ECO:0007669"/>
    <property type="project" value="InterPro"/>
</dbReference>
<dbReference type="Gene3D" id="2.30.24.10">
    <property type="entry name" value="CAT RNA-binding domain"/>
    <property type="match status" value="1"/>
</dbReference>
<dbReference type="GO" id="GO:0006355">
    <property type="term" value="P:regulation of DNA-templated transcription"/>
    <property type="evidence" value="ECO:0007669"/>
    <property type="project" value="InterPro"/>
</dbReference>
<dbReference type="PANTHER" id="PTHR30185:SF16">
    <property type="entry name" value="PROTEIN GLCT"/>
    <property type="match status" value="1"/>
</dbReference>
<feature type="domain" description="PRD" evidence="2">
    <location>
        <begin position="87"/>
        <end position="193"/>
    </location>
</feature>
<dbReference type="PROSITE" id="PS51372">
    <property type="entry name" value="PRD_2"/>
    <property type="match status" value="2"/>
</dbReference>
<comment type="caution">
    <text evidence="3">The sequence shown here is derived from an EMBL/GenBank/DDBJ whole genome shotgun (WGS) entry which is preliminary data.</text>
</comment>
<sequence>MSFFICYKREGEYRLDKKEYEIINVLNHNTLLCNDNNKKELYVFFGKGIGFKKKRGDIFVENNDIENFLLALEKDEAIKYKELLEQVSSNKLIDVVQEIVYKANEAFNYKINAKLNLTLLDHLNFAWQRQKNNIIINYPFLDELRFIYPKEYDFSKKALHYLKKKMKPDICFDESELGFLVLHIHAALKNEKVSNVLLNREIVYTCIEFIERKFNEKIDRKTIYYSRFVKHLEYAIHRYKKGIQLQNVLLNSVKDICKNEYYISKELNIILKTKYHIDLDENELGYLTLHIYNLKNRNK</sequence>
<dbReference type="InterPro" id="IPR011608">
    <property type="entry name" value="PRD"/>
</dbReference>
<protein>
    <submittedName>
        <fullName evidence="3">PRD domain-containing protein</fullName>
    </submittedName>
</protein>
<dbReference type="InterPro" id="IPR004341">
    <property type="entry name" value="CAT_RNA-bd_dom"/>
</dbReference>
<dbReference type="AlphaFoldDB" id="A0A412CH65"/>
<dbReference type="SUPFAM" id="SSF63520">
    <property type="entry name" value="PTS-regulatory domain, PRD"/>
    <property type="match status" value="2"/>
</dbReference>
<organism evidence="3 4">
    <name type="scientific">Megamonas rupellensis</name>
    <dbReference type="NCBI Taxonomy" id="491921"/>
    <lineage>
        <taxon>Bacteria</taxon>
        <taxon>Bacillati</taxon>
        <taxon>Bacillota</taxon>
        <taxon>Negativicutes</taxon>
        <taxon>Selenomonadales</taxon>
        <taxon>Selenomonadaceae</taxon>
        <taxon>Megamonas</taxon>
    </lineage>
</organism>
<feature type="domain" description="PRD" evidence="2">
    <location>
        <begin position="194"/>
        <end position="299"/>
    </location>
</feature>
<dbReference type="InterPro" id="IPR050661">
    <property type="entry name" value="BglG_antiterminators"/>
</dbReference>
<evidence type="ECO:0000259" key="2">
    <source>
        <dbReference type="PROSITE" id="PS51372"/>
    </source>
</evidence>
<evidence type="ECO:0000256" key="1">
    <source>
        <dbReference type="ARBA" id="ARBA00022737"/>
    </source>
</evidence>
<evidence type="ECO:0000313" key="3">
    <source>
        <dbReference type="EMBL" id="RGQ86561.1"/>
    </source>
</evidence>
<dbReference type="SMART" id="SM01061">
    <property type="entry name" value="CAT_RBD"/>
    <property type="match status" value="1"/>
</dbReference>
<dbReference type="Pfam" id="PF00874">
    <property type="entry name" value="PRD"/>
    <property type="match status" value="2"/>
</dbReference>
<reference evidence="3 4" key="1">
    <citation type="submission" date="2018-08" db="EMBL/GenBank/DDBJ databases">
        <title>A genome reference for cultivated species of the human gut microbiota.</title>
        <authorList>
            <person name="Zou Y."/>
            <person name="Xue W."/>
            <person name="Luo G."/>
        </authorList>
    </citation>
    <scope>NUCLEOTIDE SEQUENCE [LARGE SCALE GENOMIC DNA]</scope>
    <source>
        <strain evidence="3 4">AF27-12</strain>
    </source>
</reference>
<keyword evidence="1" id="KW-0677">Repeat</keyword>
<dbReference type="SUPFAM" id="SSF50151">
    <property type="entry name" value="SacY-like RNA-binding domain"/>
    <property type="match status" value="1"/>
</dbReference>
<dbReference type="Proteomes" id="UP000286147">
    <property type="component" value="Unassembled WGS sequence"/>
</dbReference>
<dbReference type="EMBL" id="QRTP01000002">
    <property type="protein sequence ID" value="RGQ86561.1"/>
    <property type="molecule type" value="Genomic_DNA"/>
</dbReference>